<dbReference type="Proteomes" id="UP000011717">
    <property type="component" value="Unassembled WGS sequence"/>
</dbReference>
<evidence type="ECO:0000313" key="3">
    <source>
        <dbReference type="EMBL" id="EMD82987.1"/>
    </source>
</evidence>
<comment type="caution">
    <text evidence="3">The sequence shown here is derived from an EMBL/GenBank/DDBJ whole genome shotgun (WGS) entry which is preliminary data.</text>
</comment>
<sequence length="217" mass="21836">MFSFKGVVAAAILAGAATGVSAAVVSIDDFSTYPYSTTLDSVGSTASDTATLTPAIERTIFFERLANGGTTSASANAEVSIADGILELANDSNVNSRLTLTYSLDGLFDTGGVTGFDIFVSNSGTAGDGTIQALLNGTSLGTVTLPNGMEGPISFSFSDALAAGNPDELTFIFSGSPSYDMLIGPITANVPEPGALGLLGLGVLGMAAAMKRRRAVA</sequence>
<dbReference type="Pfam" id="PF07589">
    <property type="entry name" value="PEP-CTERM"/>
    <property type="match status" value="1"/>
</dbReference>
<dbReference type="RefSeq" id="WP_008601640.1">
    <property type="nucleotide sequence ID" value="NZ_AMRV01000004.1"/>
</dbReference>
<evidence type="ECO:0000259" key="2">
    <source>
        <dbReference type="Pfam" id="PF07589"/>
    </source>
</evidence>
<name>M2U4M8_9SPHN</name>
<evidence type="ECO:0000256" key="1">
    <source>
        <dbReference type="SAM" id="SignalP"/>
    </source>
</evidence>
<proteinExistence type="predicted"/>
<keyword evidence="1" id="KW-0732">Signal</keyword>
<evidence type="ECO:0000313" key="4">
    <source>
        <dbReference type="Proteomes" id="UP000011717"/>
    </source>
</evidence>
<organism evidence="3 4">
    <name type="scientific">Pacificimonas flava</name>
    <dbReference type="NCBI Taxonomy" id="1234595"/>
    <lineage>
        <taxon>Bacteria</taxon>
        <taxon>Pseudomonadati</taxon>
        <taxon>Pseudomonadota</taxon>
        <taxon>Alphaproteobacteria</taxon>
        <taxon>Sphingomonadales</taxon>
        <taxon>Sphingosinicellaceae</taxon>
        <taxon>Pacificimonas</taxon>
    </lineage>
</organism>
<dbReference type="EMBL" id="AMRV01000004">
    <property type="protein sequence ID" value="EMD82987.1"/>
    <property type="molecule type" value="Genomic_DNA"/>
</dbReference>
<accession>M2U4M8</accession>
<feature type="domain" description="Ice-binding protein C-terminal" evidence="2">
    <location>
        <begin position="190"/>
        <end position="213"/>
    </location>
</feature>
<dbReference type="NCBIfam" id="TIGR02595">
    <property type="entry name" value="PEP_CTERM"/>
    <property type="match status" value="1"/>
</dbReference>
<keyword evidence="4" id="KW-1185">Reference proteome</keyword>
<reference evidence="3 4" key="1">
    <citation type="journal article" date="2013" name="Genome Announc.">
        <title>Draft Genome Sequence of Strain JLT2015T, Belonging to the Family Sphingomonadaceae of the Alphaproteobacteria.</title>
        <authorList>
            <person name="Tang K."/>
            <person name="Liu K."/>
            <person name="Li S."/>
            <person name="Jiao N."/>
        </authorList>
    </citation>
    <scope>NUCLEOTIDE SEQUENCE [LARGE SCALE GENOMIC DNA]</scope>
    <source>
        <strain evidence="3 4">JLT2015</strain>
    </source>
</reference>
<protein>
    <recommendedName>
        <fullName evidence="2">Ice-binding protein C-terminal domain-containing protein</fullName>
    </recommendedName>
</protein>
<feature type="chain" id="PRO_5004027286" description="Ice-binding protein C-terminal domain-containing protein" evidence="1">
    <location>
        <begin position="23"/>
        <end position="217"/>
    </location>
</feature>
<dbReference type="InterPro" id="IPR013424">
    <property type="entry name" value="Ice-binding_C"/>
</dbReference>
<dbReference type="AlphaFoldDB" id="M2U4M8"/>
<feature type="signal peptide" evidence="1">
    <location>
        <begin position="1"/>
        <end position="22"/>
    </location>
</feature>
<gene>
    <name evidence="3" type="ORF">C725_1585</name>
</gene>